<gene>
    <name evidence="1" type="ORF">CORMATOL_01692</name>
</gene>
<protein>
    <submittedName>
        <fullName evidence="1">Uncharacterized protein</fullName>
    </submittedName>
</protein>
<dbReference type="Proteomes" id="UP000006247">
    <property type="component" value="Unassembled WGS sequence"/>
</dbReference>
<proteinExistence type="predicted"/>
<dbReference type="AlphaFoldDB" id="C0E3X2"/>
<dbReference type="HOGENOM" id="CLU_3308199_0_0_11"/>
<sequence length="39" mass="4259">MPSQPASPTPIKFEPLIAWLLSSHRITPIRFPSAMLAVG</sequence>
<dbReference type="EMBL" id="ACEB01000022">
    <property type="protein sequence ID" value="EEG26865.1"/>
    <property type="molecule type" value="Genomic_DNA"/>
</dbReference>
<organism evidence="1 2">
    <name type="scientific">Corynebacterium matruchotii ATCC 33806</name>
    <dbReference type="NCBI Taxonomy" id="566549"/>
    <lineage>
        <taxon>Bacteria</taxon>
        <taxon>Bacillati</taxon>
        <taxon>Actinomycetota</taxon>
        <taxon>Actinomycetes</taxon>
        <taxon>Mycobacteriales</taxon>
        <taxon>Corynebacteriaceae</taxon>
        <taxon>Corynebacterium</taxon>
    </lineage>
</organism>
<reference evidence="1 2" key="1">
    <citation type="submission" date="2009-01" db="EMBL/GenBank/DDBJ databases">
        <authorList>
            <person name="Fulton L."/>
            <person name="Clifton S."/>
            <person name="Chinwalla A.T."/>
            <person name="Mitreva M."/>
            <person name="Sodergren E."/>
            <person name="Weinstock G."/>
            <person name="Clifton S."/>
            <person name="Dooling D.J."/>
            <person name="Fulton B."/>
            <person name="Minx P."/>
            <person name="Pepin K.H."/>
            <person name="Johnson M."/>
            <person name="Bhonagiri V."/>
            <person name="Nash W.E."/>
            <person name="Mardis E.R."/>
            <person name="Wilson R.K."/>
        </authorList>
    </citation>
    <scope>NUCLEOTIDE SEQUENCE [LARGE SCALE GENOMIC DNA]</scope>
    <source>
        <strain evidence="1 2">ATCC 33806</strain>
    </source>
</reference>
<comment type="caution">
    <text evidence="1">The sequence shown here is derived from an EMBL/GenBank/DDBJ whole genome shotgun (WGS) entry which is preliminary data.</text>
</comment>
<accession>C0E3X2</accession>
<name>C0E3X2_9CORY</name>
<evidence type="ECO:0000313" key="1">
    <source>
        <dbReference type="EMBL" id="EEG26865.1"/>
    </source>
</evidence>
<evidence type="ECO:0000313" key="2">
    <source>
        <dbReference type="Proteomes" id="UP000006247"/>
    </source>
</evidence>